<organism evidence="6 7">
    <name type="scientific">Datura stramonium</name>
    <name type="common">Jimsonweed</name>
    <name type="synonym">Common thornapple</name>
    <dbReference type="NCBI Taxonomy" id="4076"/>
    <lineage>
        <taxon>Eukaryota</taxon>
        <taxon>Viridiplantae</taxon>
        <taxon>Streptophyta</taxon>
        <taxon>Embryophyta</taxon>
        <taxon>Tracheophyta</taxon>
        <taxon>Spermatophyta</taxon>
        <taxon>Magnoliopsida</taxon>
        <taxon>eudicotyledons</taxon>
        <taxon>Gunneridae</taxon>
        <taxon>Pentapetalae</taxon>
        <taxon>asterids</taxon>
        <taxon>lamiids</taxon>
        <taxon>Solanales</taxon>
        <taxon>Solanaceae</taxon>
        <taxon>Solanoideae</taxon>
        <taxon>Datureae</taxon>
        <taxon>Datura</taxon>
    </lineage>
</organism>
<evidence type="ECO:0000256" key="1">
    <source>
        <dbReference type="ARBA" id="ARBA00004123"/>
    </source>
</evidence>
<evidence type="ECO:0000256" key="3">
    <source>
        <dbReference type="PROSITE-ProRule" id="PRU00357"/>
    </source>
</evidence>
<proteinExistence type="predicted"/>
<keyword evidence="2 3" id="KW-0539">Nucleus</keyword>
<evidence type="ECO:0000256" key="2">
    <source>
        <dbReference type="ARBA" id="ARBA00023242"/>
    </source>
</evidence>
<accession>A0ABS8RLG4</accession>
<dbReference type="PANTHER" id="PTHR31319:SF97">
    <property type="entry name" value="CCT DOMAIN-CONTAINING PROTEIN"/>
    <property type="match status" value="1"/>
</dbReference>
<dbReference type="PROSITE" id="PS51017">
    <property type="entry name" value="CCT"/>
    <property type="match status" value="1"/>
</dbReference>
<feature type="region of interest" description="Disordered" evidence="4">
    <location>
        <begin position="201"/>
        <end position="233"/>
    </location>
</feature>
<evidence type="ECO:0000256" key="4">
    <source>
        <dbReference type="SAM" id="MobiDB-lite"/>
    </source>
</evidence>
<dbReference type="Pfam" id="PF06203">
    <property type="entry name" value="CCT"/>
    <property type="match status" value="1"/>
</dbReference>
<evidence type="ECO:0000313" key="7">
    <source>
        <dbReference type="Proteomes" id="UP000823775"/>
    </source>
</evidence>
<evidence type="ECO:0000313" key="6">
    <source>
        <dbReference type="EMBL" id="MCD7447518.1"/>
    </source>
</evidence>
<comment type="subcellular location">
    <subcellularLocation>
        <location evidence="1 3">Nucleus</location>
    </subcellularLocation>
</comment>
<name>A0ABS8RLG4_DATST</name>
<dbReference type="InterPro" id="IPR010402">
    <property type="entry name" value="CCT_domain"/>
</dbReference>
<dbReference type="Proteomes" id="UP000823775">
    <property type="component" value="Unassembled WGS sequence"/>
</dbReference>
<reference evidence="6 7" key="1">
    <citation type="journal article" date="2021" name="BMC Genomics">
        <title>Datura genome reveals duplications of psychoactive alkaloid biosynthetic genes and high mutation rate following tissue culture.</title>
        <authorList>
            <person name="Rajewski A."/>
            <person name="Carter-House D."/>
            <person name="Stajich J."/>
            <person name="Litt A."/>
        </authorList>
    </citation>
    <scope>NUCLEOTIDE SEQUENCE [LARGE SCALE GENOMIC DNA]</scope>
    <source>
        <strain evidence="6">AR-01</strain>
    </source>
</reference>
<keyword evidence="7" id="KW-1185">Reference proteome</keyword>
<evidence type="ECO:0000259" key="5">
    <source>
        <dbReference type="PROSITE" id="PS51017"/>
    </source>
</evidence>
<dbReference type="InterPro" id="IPR045281">
    <property type="entry name" value="CONSTANS-like"/>
</dbReference>
<comment type="caution">
    <text evidence="6">The sequence shown here is derived from an EMBL/GenBank/DDBJ whole genome shotgun (WGS) entry which is preliminary data.</text>
</comment>
<gene>
    <name evidence="6" type="primary">TOC1_3</name>
    <name evidence="6" type="ORF">HAX54_031014</name>
</gene>
<feature type="compositionally biased region" description="Acidic residues" evidence="4">
    <location>
        <begin position="209"/>
        <end position="233"/>
    </location>
</feature>
<protein>
    <submittedName>
        <fullName evidence="6">Tor complex Tor2 interacting protein 1</fullName>
    </submittedName>
</protein>
<dbReference type="PANTHER" id="PTHR31319">
    <property type="entry name" value="ZINC FINGER PROTEIN CONSTANS-LIKE 4"/>
    <property type="match status" value="1"/>
</dbReference>
<dbReference type="EMBL" id="JACEIK010000039">
    <property type="protein sequence ID" value="MCD7447518.1"/>
    <property type="molecule type" value="Genomic_DNA"/>
</dbReference>
<feature type="domain" description="CCT" evidence="5">
    <location>
        <begin position="153"/>
        <end position="195"/>
    </location>
</feature>
<sequence>MATQAVTIFQNLFLSRGHVLFLYHRFHITGTQKMEEFCKVHMHPQDEAQHDVSSFHAQTPYPYHIPGVMNHVMMPSTQIHQNSIQLQPNHANSAMLPQYNHMLQYPHMHGMSSYPFYPMGMFLQPGQLSTSYPWHSFGSSSSAEIKVSKVDHREIALMKFRQKKKERCFYKKIRYVNRKQLAAGRPRGQFVGMVNGMNVDLNGQHASADNDDVEEEEEDEQIEYPDSSQEDDL</sequence>